<keyword evidence="3" id="KW-1185">Reference proteome</keyword>
<comment type="caution">
    <text evidence="2">The sequence shown here is derived from an EMBL/GenBank/DDBJ whole genome shotgun (WGS) entry which is preliminary data.</text>
</comment>
<name>A0ABQ5KWR5_9EUKA</name>
<protein>
    <submittedName>
        <fullName evidence="2">Uncharacterized protein</fullName>
    </submittedName>
</protein>
<evidence type="ECO:0000256" key="1">
    <source>
        <dbReference type="SAM" id="Coils"/>
    </source>
</evidence>
<dbReference type="EMBL" id="BQXS01011225">
    <property type="protein sequence ID" value="GKT36441.1"/>
    <property type="molecule type" value="Genomic_DNA"/>
</dbReference>
<evidence type="ECO:0000313" key="2">
    <source>
        <dbReference type="EMBL" id="GKT36441.1"/>
    </source>
</evidence>
<proteinExistence type="predicted"/>
<organism evidence="2 3">
    <name type="scientific">Aduncisulcus paluster</name>
    <dbReference type="NCBI Taxonomy" id="2918883"/>
    <lineage>
        <taxon>Eukaryota</taxon>
        <taxon>Metamonada</taxon>
        <taxon>Carpediemonas-like organisms</taxon>
        <taxon>Aduncisulcus</taxon>
    </lineage>
</organism>
<gene>
    <name evidence="2" type="ORF">ADUPG1_009409</name>
</gene>
<reference evidence="2" key="1">
    <citation type="submission" date="2022-03" db="EMBL/GenBank/DDBJ databases">
        <title>Draft genome sequence of Aduncisulcus paluster, a free-living microaerophilic Fornicata.</title>
        <authorList>
            <person name="Yuyama I."/>
            <person name="Kume K."/>
            <person name="Tamura T."/>
            <person name="Inagaki Y."/>
            <person name="Hashimoto T."/>
        </authorList>
    </citation>
    <scope>NUCLEOTIDE SEQUENCE</scope>
    <source>
        <strain evidence="2">NY0171</strain>
    </source>
</reference>
<feature type="coiled-coil region" evidence="1">
    <location>
        <begin position="19"/>
        <end position="67"/>
    </location>
</feature>
<evidence type="ECO:0000313" key="3">
    <source>
        <dbReference type="Proteomes" id="UP001057375"/>
    </source>
</evidence>
<sequence>MSSLGEKTVHYEQLLRENAKKLSDEALDSTKDLKKSEQKICESLYSVKVMKEKLDEKVKRMKELCDKMMYNETIYKKFKEQIAEISSFSEYLDAISPLG</sequence>
<keyword evidence="1" id="KW-0175">Coiled coil</keyword>
<dbReference type="Proteomes" id="UP001057375">
    <property type="component" value="Unassembled WGS sequence"/>
</dbReference>
<accession>A0ABQ5KWR5</accession>